<sequence length="131" mass="14589">MPHLLNNDTSFSSKQELLVLHDSPLGPNLDTPSPVDPSGDAHTVLHKTGKPDLDHKEPPTGVEFVPTDSENLCGWGALTPRCIQTFNTPRWVLFFLCVASFLQGMIINGFINTVITSIERRFDLRSYQVNL</sequence>
<evidence type="ECO:0000313" key="3">
    <source>
        <dbReference type="EMBL" id="KAL0158543.1"/>
    </source>
</evidence>
<keyword evidence="4" id="KW-1185">Reference proteome</keyword>
<feature type="region of interest" description="Disordered" evidence="1">
    <location>
        <begin position="23"/>
        <end position="59"/>
    </location>
</feature>
<proteinExistence type="predicted"/>
<keyword evidence="2" id="KW-0812">Transmembrane</keyword>
<feature type="transmembrane region" description="Helical" evidence="2">
    <location>
        <begin position="91"/>
        <end position="115"/>
    </location>
</feature>
<dbReference type="Proteomes" id="UP001529510">
    <property type="component" value="Unassembled WGS sequence"/>
</dbReference>
<accession>A0ABD0N8Y6</accession>
<dbReference type="EMBL" id="JAMKFB020000023">
    <property type="protein sequence ID" value="KAL0158543.1"/>
    <property type="molecule type" value="Genomic_DNA"/>
</dbReference>
<dbReference type="InterPro" id="IPR004156">
    <property type="entry name" value="OATP"/>
</dbReference>
<dbReference type="PANTHER" id="PTHR11388">
    <property type="entry name" value="ORGANIC ANION TRANSPORTER"/>
    <property type="match status" value="1"/>
</dbReference>
<protein>
    <submittedName>
        <fullName evidence="3">Uncharacterized protein</fullName>
    </submittedName>
</protein>
<evidence type="ECO:0000256" key="1">
    <source>
        <dbReference type="SAM" id="MobiDB-lite"/>
    </source>
</evidence>
<evidence type="ECO:0000313" key="4">
    <source>
        <dbReference type="Proteomes" id="UP001529510"/>
    </source>
</evidence>
<dbReference type="AlphaFoldDB" id="A0ABD0N8Y6"/>
<keyword evidence="2" id="KW-0472">Membrane</keyword>
<dbReference type="Pfam" id="PF03137">
    <property type="entry name" value="OATP"/>
    <property type="match status" value="1"/>
</dbReference>
<name>A0ABD0N8Y6_CIRMR</name>
<evidence type="ECO:0000256" key="2">
    <source>
        <dbReference type="SAM" id="Phobius"/>
    </source>
</evidence>
<comment type="caution">
    <text evidence="3">The sequence shown here is derived from an EMBL/GenBank/DDBJ whole genome shotgun (WGS) entry which is preliminary data.</text>
</comment>
<feature type="non-terminal residue" evidence="3">
    <location>
        <position position="131"/>
    </location>
</feature>
<dbReference type="PANTHER" id="PTHR11388:SF100">
    <property type="entry name" value="SOLUTE CARRIER ORGANIC ANION TRANSPORTER FAMILY MEMBER 4A1"/>
    <property type="match status" value="1"/>
</dbReference>
<organism evidence="3 4">
    <name type="scientific">Cirrhinus mrigala</name>
    <name type="common">Mrigala</name>
    <dbReference type="NCBI Taxonomy" id="683832"/>
    <lineage>
        <taxon>Eukaryota</taxon>
        <taxon>Metazoa</taxon>
        <taxon>Chordata</taxon>
        <taxon>Craniata</taxon>
        <taxon>Vertebrata</taxon>
        <taxon>Euteleostomi</taxon>
        <taxon>Actinopterygii</taxon>
        <taxon>Neopterygii</taxon>
        <taxon>Teleostei</taxon>
        <taxon>Ostariophysi</taxon>
        <taxon>Cypriniformes</taxon>
        <taxon>Cyprinidae</taxon>
        <taxon>Labeoninae</taxon>
        <taxon>Labeonini</taxon>
        <taxon>Cirrhinus</taxon>
    </lineage>
</organism>
<feature type="compositionally biased region" description="Basic and acidic residues" evidence="1">
    <location>
        <begin position="49"/>
        <end position="58"/>
    </location>
</feature>
<gene>
    <name evidence="3" type="ORF">M9458_046619</name>
</gene>
<keyword evidence="2" id="KW-1133">Transmembrane helix</keyword>
<reference evidence="3 4" key="1">
    <citation type="submission" date="2024-05" db="EMBL/GenBank/DDBJ databases">
        <title>Genome sequencing and assembly of Indian major carp, Cirrhinus mrigala (Hamilton, 1822).</title>
        <authorList>
            <person name="Mohindra V."/>
            <person name="Chowdhury L.M."/>
            <person name="Lal K."/>
            <person name="Jena J.K."/>
        </authorList>
    </citation>
    <scope>NUCLEOTIDE SEQUENCE [LARGE SCALE GENOMIC DNA]</scope>
    <source>
        <strain evidence="3">CM1030</strain>
        <tissue evidence="3">Blood</tissue>
    </source>
</reference>